<dbReference type="InterPro" id="IPR019412">
    <property type="entry name" value="IML2/TPR_39"/>
</dbReference>
<feature type="non-terminal residue" evidence="1">
    <location>
        <position position="1"/>
    </location>
</feature>
<keyword evidence="4" id="KW-1185">Reference proteome</keyword>
<evidence type="ECO:0000313" key="5">
    <source>
        <dbReference type="Proteomes" id="UP000030742"/>
    </source>
</evidence>
<evidence type="ECO:0000313" key="3">
    <source>
        <dbReference type="EnsemblMetazoa" id="XP_019765053.1"/>
    </source>
</evidence>
<evidence type="ECO:0008006" key="6">
    <source>
        <dbReference type="Google" id="ProtNLM"/>
    </source>
</evidence>
<organism evidence="1">
    <name type="scientific">Dendroctonus ponderosae</name>
    <name type="common">Mountain pine beetle</name>
    <dbReference type="NCBI Taxonomy" id="77166"/>
    <lineage>
        <taxon>Eukaryota</taxon>
        <taxon>Metazoa</taxon>
        <taxon>Ecdysozoa</taxon>
        <taxon>Arthropoda</taxon>
        <taxon>Hexapoda</taxon>
        <taxon>Insecta</taxon>
        <taxon>Pterygota</taxon>
        <taxon>Neoptera</taxon>
        <taxon>Endopterygota</taxon>
        <taxon>Coleoptera</taxon>
        <taxon>Polyphaga</taxon>
        <taxon>Cucujiformia</taxon>
        <taxon>Curculionidae</taxon>
        <taxon>Scolytinae</taxon>
        <taxon>Dendroctonus</taxon>
    </lineage>
</organism>
<reference evidence="4 5" key="1">
    <citation type="journal article" date="2013" name="Genome Biol.">
        <title>Draft genome of the mountain pine beetle, Dendroctonus ponderosae Hopkins, a major forest pest.</title>
        <authorList>
            <person name="Keeling C.I."/>
            <person name="Yuen M.M."/>
            <person name="Liao N.Y."/>
            <person name="Docking T.R."/>
            <person name="Chan S.K."/>
            <person name="Taylor G.A."/>
            <person name="Palmquist D.L."/>
            <person name="Jackman S.D."/>
            <person name="Nguyen A."/>
            <person name="Li M."/>
            <person name="Henderson H."/>
            <person name="Janes J.K."/>
            <person name="Zhao Y."/>
            <person name="Pandoh P."/>
            <person name="Moore R."/>
            <person name="Sperling F.A."/>
            <person name="Huber D.P."/>
            <person name="Birol I."/>
            <person name="Jones S.J."/>
            <person name="Bohlmann J."/>
        </authorList>
    </citation>
    <scope>NUCLEOTIDE SEQUENCE</scope>
</reference>
<evidence type="ECO:0000313" key="2">
    <source>
        <dbReference type="EMBL" id="ERL86168.1"/>
    </source>
</evidence>
<accession>N6T913</accession>
<name>N6T913_DENPD</name>
<dbReference type="EnsemblMetazoa" id="XM_019909494.1">
    <property type="protein sequence ID" value="XP_019765053.1"/>
    <property type="gene ID" value="LOC109540939"/>
</dbReference>
<dbReference type="OMA" id="ELMWAHC"/>
<dbReference type="STRING" id="77166.N6T913"/>
<gene>
    <name evidence="3" type="primary">109540939</name>
    <name evidence="2" type="ORF">D910_03581</name>
    <name evidence="1" type="ORF">YQE_09176</name>
</gene>
<dbReference type="HOGENOM" id="CLU_010086_3_0_1"/>
<dbReference type="OrthoDB" id="43460at2759"/>
<dbReference type="EMBL" id="KB741077">
    <property type="protein sequence ID" value="ENN74203.1"/>
    <property type="molecule type" value="Genomic_DNA"/>
</dbReference>
<protein>
    <recommendedName>
        <fullName evidence="6">Tetratricopeptide repeat protein 39B</fullName>
    </recommendedName>
</protein>
<dbReference type="SUPFAM" id="SSF48452">
    <property type="entry name" value="TPR-like"/>
    <property type="match status" value="1"/>
</dbReference>
<dbReference type="Proteomes" id="UP000019118">
    <property type="component" value="Unassembled WGS sequence"/>
</dbReference>
<proteinExistence type="predicted"/>
<evidence type="ECO:0000313" key="1">
    <source>
        <dbReference type="EMBL" id="ENN74203.1"/>
    </source>
</evidence>
<dbReference type="InterPro" id="IPR011990">
    <property type="entry name" value="TPR-like_helical_dom_sf"/>
</dbReference>
<reference evidence="3" key="2">
    <citation type="submission" date="2024-08" db="UniProtKB">
        <authorList>
            <consortium name="EnsemblMetazoa"/>
        </authorList>
    </citation>
    <scope>IDENTIFICATION</scope>
</reference>
<dbReference type="AlphaFoldDB" id="N6T913"/>
<sequence>MTSTLTVPVRVAGIMEHPVEDNYECENNMEDDDSEEFEDANDFTVELDVKDMTLHRALEEAKQAIFYFFNNQFTEAKQLMSPYATVSVYHALGHAIFLFLEAILTVEPAAIRSASKALKDALVVCNRFRKKNTIGESIGKMVKKNRYEQYTEMEAHAELCHAECLLLKSMLTFMEDETLSSFIKAGIKIRSCFNSYKECQQILFKRQWENEETKLHFESGVKMGIGTFNLMISLLPSRIIKLLEFIGFSGHKDQGLSELIEGYQLNGIRQILCIMTLLGYNLIVMHVLSHRDGDTVICQEMLNKQLKKHPDGVWFLFFQGRLEFMKGNLNESIKYYTRSWKSQDLWPQFHHVCFWELLWVHCLKCEWREALKYSTILSEKSKWSKCLYMYQKAVIMIMMKDDLTFEEQLERDNLMRDVPKYKQRIAGKSLPMEKFAIKKSERYFSQKKLLILPVLELMFMWNLLKIMKNFSIAGDIITLIEAAETEVDSNLKPSKYDHDNKCLVYLLKGACLRHMGAPHQAIHYFEKVIGFQKEIVEDHYLVPYAIVELALVEWEQGHKEKAYLALEDAKKNYTSYSCESRLHFRIHTALSELKVELKKTKH</sequence>
<dbReference type="Pfam" id="PF10300">
    <property type="entry name" value="Iml2-TPR_39"/>
    <property type="match status" value="1"/>
</dbReference>
<evidence type="ECO:0000313" key="4">
    <source>
        <dbReference type="Proteomes" id="UP000019118"/>
    </source>
</evidence>
<dbReference type="Proteomes" id="UP000030742">
    <property type="component" value="Unassembled WGS sequence"/>
</dbReference>
<dbReference type="Gene3D" id="1.25.40.10">
    <property type="entry name" value="Tetratricopeptide repeat domain"/>
    <property type="match status" value="1"/>
</dbReference>
<dbReference type="KEGG" id="dpa:109540939"/>
<dbReference type="EMBL" id="KB631792">
    <property type="protein sequence ID" value="ERL86168.1"/>
    <property type="molecule type" value="Genomic_DNA"/>
</dbReference>
<dbReference type="PANTHER" id="PTHR31859:SF9">
    <property type="entry name" value="TETRATRICOPEPTIDE REPEAT PROTEIN 39B"/>
    <property type="match status" value="1"/>
</dbReference>
<dbReference type="PANTHER" id="PTHR31859">
    <property type="entry name" value="TETRATRICOPEPTIDE REPEAT PROTEIN 39 FAMILY MEMBER"/>
    <property type="match status" value="1"/>
</dbReference>